<reference evidence="14" key="1">
    <citation type="submission" date="2022-09" db="EMBL/GenBank/DDBJ databases">
        <authorList>
            <person name="Li Z.-J."/>
        </authorList>
    </citation>
    <scope>NUCLEOTIDE SEQUENCE</scope>
    <source>
        <strain evidence="14">TGB11</strain>
    </source>
</reference>
<dbReference type="AlphaFoldDB" id="A0AA47KLF3"/>
<evidence type="ECO:0000256" key="2">
    <source>
        <dbReference type="ARBA" id="ARBA00022475"/>
    </source>
</evidence>
<dbReference type="PROSITE" id="PS50111">
    <property type="entry name" value="CHEMOTAXIS_TRANSDUC_2"/>
    <property type="match status" value="1"/>
</dbReference>
<evidence type="ECO:0000256" key="6">
    <source>
        <dbReference type="ARBA" id="ARBA00022989"/>
    </source>
</evidence>
<comment type="similarity">
    <text evidence="9">Belongs to the methyl-accepting chemotaxis (MCP) protein family.</text>
</comment>
<dbReference type="Pfam" id="PF00015">
    <property type="entry name" value="MCPsignal"/>
    <property type="match status" value="1"/>
</dbReference>
<dbReference type="GO" id="GO:0004888">
    <property type="term" value="F:transmembrane signaling receptor activity"/>
    <property type="evidence" value="ECO:0007669"/>
    <property type="project" value="InterPro"/>
</dbReference>
<evidence type="ECO:0000256" key="12">
    <source>
        <dbReference type="SAM" id="Phobius"/>
    </source>
</evidence>
<evidence type="ECO:0000256" key="4">
    <source>
        <dbReference type="ARBA" id="ARBA00022500"/>
    </source>
</evidence>
<evidence type="ECO:0000256" key="5">
    <source>
        <dbReference type="ARBA" id="ARBA00022692"/>
    </source>
</evidence>
<evidence type="ECO:0000256" key="10">
    <source>
        <dbReference type="PROSITE-ProRule" id="PRU00284"/>
    </source>
</evidence>
<keyword evidence="7 12" id="KW-0472">Membrane</keyword>
<keyword evidence="6 12" id="KW-1133">Transmembrane helix</keyword>
<evidence type="ECO:0000313" key="15">
    <source>
        <dbReference type="Proteomes" id="UP001164748"/>
    </source>
</evidence>
<evidence type="ECO:0000256" key="3">
    <source>
        <dbReference type="ARBA" id="ARBA00022481"/>
    </source>
</evidence>
<dbReference type="SMART" id="SM00283">
    <property type="entry name" value="MA"/>
    <property type="match status" value="1"/>
</dbReference>
<dbReference type="InterPro" id="IPR004089">
    <property type="entry name" value="MCPsignal_dom"/>
</dbReference>
<evidence type="ECO:0000259" key="13">
    <source>
        <dbReference type="PROSITE" id="PS50111"/>
    </source>
</evidence>
<evidence type="ECO:0000313" key="14">
    <source>
        <dbReference type="EMBL" id="WBA09076.1"/>
    </source>
</evidence>
<feature type="domain" description="Methyl-accepting transducer" evidence="13">
    <location>
        <begin position="148"/>
        <end position="316"/>
    </location>
</feature>
<accession>A0AA47KLF3</accession>
<dbReference type="RefSeq" id="WP_269579332.1">
    <property type="nucleotide sequence ID" value="NZ_CP114588.1"/>
</dbReference>
<keyword evidence="8 10" id="KW-0807">Transducer</keyword>
<proteinExistence type="inferred from homology"/>
<evidence type="ECO:0000256" key="7">
    <source>
        <dbReference type="ARBA" id="ARBA00023136"/>
    </source>
</evidence>
<dbReference type="GO" id="GO:0006935">
    <property type="term" value="P:chemotaxis"/>
    <property type="evidence" value="ECO:0007669"/>
    <property type="project" value="UniProtKB-KW"/>
</dbReference>
<dbReference type="EMBL" id="CP114588">
    <property type="protein sequence ID" value="WBA09076.1"/>
    <property type="molecule type" value="Genomic_DNA"/>
</dbReference>
<organism evidence="14 15">
    <name type="scientific">Salinivibrio kushneri</name>
    <dbReference type="NCBI Taxonomy" id="1908198"/>
    <lineage>
        <taxon>Bacteria</taxon>
        <taxon>Pseudomonadati</taxon>
        <taxon>Pseudomonadota</taxon>
        <taxon>Gammaproteobacteria</taxon>
        <taxon>Vibrionales</taxon>
        <taxon>Vibrionaceae</taxon>
        <taxon>Salinivibrio</taxon>
    </lineage>
</organism>
<dbReference type="Proteomes" id="UP001164748">
    <property type="component" value="Chromosome"/>
</dbReference>
<keyword evidence="5 12" id="KW-0812">Transmembrane</keyword>
<evidence type="ECO:0000256" key="1">
    <source>
        <dbReference type="ARBA" id="ARBA00004651"/>
    </source>
</evidence>
<keyword evidence="4" id="KW-0145">Chemotaxis</keyword>
<dbReference type="GO" id="GO:0005886">
    <property type="term" value="C:plasma membrane"/>
    <property type="evidence" value="ECO:0007669"/>
    <property type="project" value="UniProtKB-SubCell"/>
</dbReference>
<feature type="transmembrane region" description="Helical" evidence="12">
    <location>
        <begin position="6"/>
        <end position="24"/>
    </location>
</feature>
<dbReference type="Gene3D" id="1.10.287.950">
    <property type="entry name" value="Methyl-accepting chemotaxis protein"/>
    <property type="match status" value="1"/>
</dbReference>
<comment type="subcellular location">
    <subcellularLocation>
        <location evidence="1">Cell membrane</location>
        <topology evidence="1">Multi-pass membrane protein</topology>
    </subcellularLocation>
</comment>
<dbReference type="InterPro" id="IPR004090">
    <property type="entry name" value="Chemotax_Me-accpt_rcpt"/>
</dbReference>
<keyword evidence="3" id="KW-0488">Methylation</keyword>
<gene>
    <name evidence="14" type="ORF">N8M53_02280</name>
</gene>
<keyword evidence="2" id="KW-1003">Cell membrane</keyword>
<dbReference type="GO" id="GO:0007165">
    <property type="term" value="P:signal transduction"/>
    <property type="evidence" value="ECO:0007669"/>
    <property type="project" value="UniProtKB-KW"/>
</dbReference>
<evidence type="ECO:0000256" key="11">
    <source>
        <dbReference type="SAM" id="MobiDB-lite"/>
    </source>
</evidence>
<dbReference type="PANTHER" id="PTHR32089">
    <property type="entry name" value="METHYL-ACCEPTING CHEMOTAXIS PROTEIN MCPB"/>
    <property type="match status" value="1"/>
</dbReference>
<evidence type="ECO:0000256" key="9">
    <source>
        <dbReference type="ARBA" id="ARBA00029447"/>
    </source>
</evidence>
<name>A0AA47KLF3_9GAMM</name>
<dbReference type="SUPFAM" id="SSF58104">
    <property type="entry name" value="Methyl-accepting chemotaxis protein (MCP) signaling domain"/>
    <property type="match status" value="1"/>
</dbReference>
<dbReference type="PRINTS" id="PR00260">
    <property type="entry name" value="CHEMTRNSDUCR"/>
</dbReference>
<protein>
    <submittedName>
        <fullName evidence="14">Methyl-accepting chemotaxis protein</fullName>
    </submittedName>
</protein>
<feature type="region of interest" description="Disordered" evidence="11">
    <location>
        <begin position="367"/>
        <end position="388"/>
    </location>
</feature>
<dbReference type="PANTHER" id="PTHR32089:SF39">
    <property type="entry name" value="METHYL-ACCEPTING CHEMOTAXIS PROTEIN HLYB"/>
    <property type="match status" value="1"/>
</dbReference>
<evidence type="ECO:0000256" key="8">
    <source>
        <dbReference type="ARBA" id="ARBA00023224"/>
    </source>
</evidence>
<sequence length="388" mass="43152">MDANRYTLIWPPALTMVSVVALALWSMSWQIMALAGLVLVSMGWHLWQLRQVAQPVTQRGSADSSEEDDEPKQILRRIHHILSIELVPIREQLSRQREVIDNSVESLNNSFFAMQSACRDQVNTATKMANELLYNDESEYSLTKVLPATEKAIDGYIDIMVKVSDKSVASIYIIEEMSGKLNEVFQLLDDVQAMSEQTNLLALNAAIEAARAGENGRSFAVVAQEVRSLAIKATDLNTEIHKHIDLAQDSVDKTKATVGEIASLDMTESIRSKDYIDSLLEGVKEVNDDVGKEIERVSSLGEQVQSEVNTCIKNLQFADIVSQQGGHILDNLHILEELNELIINTMADDTIDWQQLNQQVNEIEEKAGSAARAPAKQASLDEGDIELF</sequence>